<keyword evidence="1" id="KW-0472">Membrane</keyword>
<accession>A0A9D1CL36</accession>
<evidence type="ECO:0000313" key="2">
    <source>
        <dbReference type="EMBL" id="HIQ65362.1"/>
    </source>
</evidence>
<protein>
    <submittedName>
        <fullName evidence="2">Uncharacterized protein</fullName>
    </submittedName>
</protein>
<feature type="transmembrane region" description="Helical" evidence="1">
    <location>
        <begin position="95"/>
        <end position="117"/>
    </location>
</feature>
<proteinExistence type="predicted"/>
<name>A0A9D1CL36_9FIRM</name>
<comment type="caution">
    <text evidence="2">The sequence shown here is derived from an EMBL/GenBank/DDBJ whole genome shotgun (WGS) entry which is preliminary data.</text>
</comment>
<reference evidence="2" key="1">
    <citation type="submission" date="2020-10" db="EMBL/GenBank/DDBJ databases">
        <authorList>
            <person name="Gilroy R."/>
        </authorList>
    </citation>
    <scope>NUCLEOTIDE SEQUENCE</scope>
    <source>
        <strain evidence="2">CHK165-10780</strain>
    </source>
</reference>
<feature type="transmembrane region" description="Helical" evidence="1">
    <location>
        <begin position="12"/>
        <end position="31"/>
    </location>
</feature>
<dbReference type="AlphaFoldDB" id="A0A9D1CL36"/>
<dbReference type="Proteomes" id="UP000886725">
    <property type="component" value="Unassembled WGS sequence"/>
</dbReference>
<organism evidence="2 3">
    <name type="scientific">Candidatus Faecenecus gallistercoris</name>
    <dbReference type="NCBI Taxonomy" id="2840793"/>
    <lineage>
        <taxon>Bacteria</taxon>
        <taxon>Bacillati</taxon>
        <taxon>Bacillota</taxon>
        <taxon>Bacillota incertae sedis</taxon>
        <taxon>Candidatus Faecenecus</taxon>
    </lineage>
</organism>
<keyword evidence="1" id="KW-1133">Transmembrane helix</keyword>
<evidence type="ECO:0000313" key="3">
    <source>
        <dbReference type="Proteomes" id="UP000886725"/>
    </source>
</evidence>
<reference evidence="2" key="2">
    <citation type="journal article" date="2021" name="PeerJ">
        <title>Extensive microbial diversity within the chicken gut microbiome revealed by metagenomics and culture.</title>
        <authorList>
            <person name="Gilroy R."/>
            <person name="Ravi A."/>
            <person name="Getino M."/>
            <person name="Pursley I."/>
            <person name="Horton D.L."/>
            <person name="Alikhan N.F."/>
            <person name="Baker D."/>
            <person name="Gharbi K."/>
            <person name="Hall N."/>
            <person name="Watson M."/>
            <person name="Adriaenssens E.M."/>
            <person name="Foster-Nyarko E."/>
            <person name="Jarju S."/>
            <person name="Secka A."/>
            <person name="Antonio M."/>
            <person name="Oren A."/>
            <person name="Chaudhuri R.R."/>
            <person name="La Ragione R."/>
            <person name="Hildebrand F."/>
            <person name="Pallen M.J."/>
        </authorList>
    </citation>
    <scope>NUCLEOTIDE SEQUENCE</scope>
    <source>
        <strain evidence="2">CHK165-10780</strain>
    </source>
</reference>
<sequence>MKNLFLKLICSLPSILLFLYFLPFIGILLIFMRALFYRNQRKIATPIILICVGIFLFLPEIAKFVFESLNIENEYTIYVENISNLEFYQNNLISYAKYLISAGVILLVLSLLLKAIFDKVGHQIGKSIQNYAKENLKQEAEISKENDLKIKIKQEKAKNTNYVKCPYCGADNLLSEKFGTCQYCRRKIENKKV</sequence>
<dbReference type="EMBL" id="DVFU01000124">
    <property type="protein sequence ID" value="HIQ65362.1"/>
    <property type="molecule type" value="Genomic_DNA"/>
</dbReference>
<evidence type="ECO:0000256" key="1">
    <source>
        <dbReference type="SAM" id="Phobius"/>
    </source>
</evidence>
<feature type="transmembrane region" description="Helical" evidence="1">
    <location>
        <begin position="43"/>
        <end position="66"/>
    </location>
</feature>
<keyword evidence="1" id="KW-0812">Transmembrane</keyword>
<gene>
    <name evidence="2" type="ORF">IAC85_06450</name>
</gene>